<feature type="domain" description="DUF7373" evidence="3">
    <location>
        <begin position="259"/>
        <end position="402"/>
    </location>
</feature>
<dbReference type="InterPro" id="IPR055797">
    <property type="entry name" value="DUF7373"/>
</dbReference>
<dbReference type="KEGG" id="nsr:NS506_01931"/>
<feature type="domain" description="DUF7373" evidence="2">
    <location>
        <begin position="54"/>
        <end position="252"/>
    </location>
</feature>
<dbReference type="Proteomes" id="UP000180166">
    <property type="component" value="Chromosome"/>
</dbReference>
<evidence type="ECO:0000259" key="3">
    <source>
        <dbReference type="Pfam" id="PF24092"/>
    </source>
</evidence>
<dbReference type="RefSeq" id="WP_033090424.1">
    <property type="nucleotide sequence ID" value="NZ_AP017900.1"/>
</dbReference>
<keyword evidence="1" id="KW-0732">Signal</keyword>
<feature type="signal peptide" evidence="1">
    <location>
        <begin position="1"/>
        <end position="23"/>
    </location>
</feature>
<evidence type="ECO:0000259" key="2">
    <source>
        <dbReference type="Pfam" id="PF24088"/>
    </source>
</evidence>
<reference evidence="4 5" key="1">
    <citation type="submission" date="2016-10" db="EMBL/GenBank/DDBJ databases">
        <title>Genome sequence of Nocardia seriolae strain EM150506, isolated from Anguila japonica.</title>
        <authorList>
            <person name="Han H.-J."/>
        </authorList>
    </citation>
    <scope>NUCLEOTIDE SEQUENCE [LARGE SCALE GENOMIC DNA]</scope>
    <source>
        <strain evidence="4 5">EM150506</strain>
    </source>
</reference>
<name>A0ABC8APF7_9NOCA</name>
<proteinExistence type="predicted"/>
<dbReference type="PROSITE" id="PS51257">
    <property type="entry name" value="PROKAR_LIPOPROTEIN"/>
    <property type="match status" value="1"/>
</dbReference>
<dbReference type="Pfam" id="PF24088">
    <property type="entry name" value="DUF7373"/>
    <property type="match status" value="1"/>
</dbReference>
<feature type="chain" id="PRO_5044847816" evidence="1">
    <location>
        <begin position="24"/>
        <end position="403"/>
    </location>
</feature>
<sequence>MSRRSRRTTVMASIVVAAAGLLAACGQSGHPVAGEMDVRTLDVGGNSVDRFHYDTSSNGHGDVLEGIRMAAAVAPTSKIDQSLNYGRGSFVHTEVADLVKYDGLPDLAKPILESHGFIVAFSASGSDRPDPQGSEHADPNANQVSMVLMRFGSADAAKATARELEDKDFAVAAAQNVRLTISEYPDALAHYRPGVNTIGVRMARKDFVLSIFATRPSADQRDLLSLAKRTLDAEIPSIDAFQETSADKLDTLSPDPEGLLARVITDKRETGRAPDPDTFAIYHTNWMVHAVSDQAQRKALLDRTGTDALGMVDANEIYRVRDAAAGTDLMNGFITSLGSDFSTDSAPDKVPNSRCGHWVNDRSDDAYRCYVGYRRYMGVVYAGDLAGAQKKGAAEYALLANSL</sequence>
<dbReference type="Pfam" id="PF24092">
    <property type="entry name" value="DUF7373_C"/>
    <property type="match status" value="1"/>
</dbReference>
<protein>
    <submittedName>
        <fullName evidence="4">Uncharacterized protein</fullName>
    </submittedName>
</protein>
<evidence type="ECO:0000313" key="4">
    <source>
        <dbReference type="EMBL" id="APA95998.1"/>
    </source>
</evidence>
<accession>A0ABC8APF7</accession>
<dbReference type="GeneID" id="93370285"/>
<dbReference type="EMBL" id="CP017839">
    <property type="protein sequence ID" value="APA95998.1"/>
    <property type="molecule type" value="Genomic_DNA"/>
</dbReference>
<dbReference type="AlphaFoldDB" id="A0ABC8APF7"/>
<evidence type="ECO:0000313" key="5">
    <source>
        <dbReference type="Proteomes" id="UP000180166"/>
    </source>
</evidence>
<dbReference type="InterPro" id="IPR056463">
    <property type="entry name" value="DUF7373_C"/>
</dbReference>
<evidence type="ECO:0000256" key="1">
    <source>
        <dbReference type="SAM" id="SignalP"/>
    </source>
</evidence>
<organism evidence="4 5">
    <name type="scientific">Nocardia seriolae</name>
    <dbReference type="NCBI Taxonomy" id="37332"/>
    <lineage>
        <taxon>Bacteria</taxon>
        <taxon>Bacillati</taxon>
        <taxon>Actinomycetota</taxon>
        <taxon>Actinomycetes</taxon>
        <taxon>Mycobacteriales</taxon>
        <taxon>Nocardiaceae</taxon>
        <taxon>Nocardia</taxon>
    </lineage>
</organism>
<gene>
    <name evidence="4" type="ORF">NS506_01931</name>
</gene>